<comment type="similarity">
    <text evidence="1">Belongs to the LytR/CpsA/Psr (LCP) family.</text>
</comment>
<evidence type="ECO:0000313" key="6">
    <source>
        <dbReference type="EMBL" id="GER68721.1"/>
    </source>
</evidence>
<dbReference type="PANTHER" id="PTHR33392">
    <property type="entry name" value="POLYISOPRENYL-TEICHOIC ACID--PEPTIDOGLYCAN TEICHOIC ACID TRANSFERASE TAGU"/>
    <property type="match status" value="1"/>
</dbReference>
<keyword evidence="2" id="KW-0812">Transmembrane</keyword>
<evidence type="ECO:0000256" key="1">
    <source>
        <dbReference type="ARBA" id="ARBA00006068"/>
    </source>
</evidence>
<dbReference type="Proteomes" id="UP000391919">
    <property type="component" value="Unassembled WGS sequence"/>
</dbReference>
<feature type="domain" description="Cell envelope-related transcriptional attenuator" evidence="5">
    <location>
        <begin position="75"/>
        <end position="223"/>
    </location>
</feature>
<dbReference type="EMBL" id="BKZQ01000001">
    <property type="protein sequence ID" value="GER68721.1"/>
    <property type="molecule type" value="Genomic_DNA"/>
</dbReference>
<dbReference type="InterPro" id="IPR050922">
    <property type="entry name" value="LytR/CpsA/Psr_CW_biosynth"/>
</dbReference>
<protein>
    <submittedName>
        <fullName evidence="6">Transcriptional regulator LytR</fullName>
    </submittedName>
</protein>
<evidence type="ECO:0000256" key="2">
    <source>
        <dbReference type="ARBA" id="ARBA00022692"/>
    </source>
</evidence>
<gene>
    <name evidence="6" type="primary">lytR_1</name>
    <name evidence="6" type="ORF">BpJC7_00240</name>
</gene>
<accession>A0A5J4JAI4</accession>
<evidence type="ECO:0000256" key="4">
    <source>
        <dbReference type="ARBA" id="ARBA00022989"/>
    </source>
</evidence>
<organism evidence="6 7">
    <name type="scientific">Weizmannia acidilactici</name>
    <dbReference type="NCBI Taxonomy" id="2607726"/>
    <lineage>
        <taxon>Bacteria</taxon>
        <taxon>Bacillati</taxon>
        <taxon>Bacillota</taxon>
        <taxon>Bacilli</taxon>
        <taxon>Bacillales</taxon>
        <taxon>Bacillaceae</taxon>
        <taxon>Heyndrickxia</taxon>
    </lineage>
</organism>
<evidence type="ECO:0000313" key="7">
    <source>
        <dbReference type="Proteomes" id="UP000391919"/>
    </source>
</evidence>
<dbReference type="AlphaFoldDB" id="A0A5J4JAI4"/>
<evidence type="ECO:0000256" key="3">
    <source>
        <dbReference type="ARBA" id="ARBA00022968"/>
    </source>
</evidence>
<dbReference type="GO" id="GO:0071555">
    <property type="term" value="P:cell wall organization"/>
    <property type="evidence" value="ECO:0007669"/>
    <property type="project" value="UniProtKB-KW"/>
</dbReference>
<dbReference type="InterPro" id="IPR004474">
    <property type="entry name" value="LytR_CpsA_psr"/>
</dbReference>
<comment type="caution">
    <text evidence="6">The sequence shown here is derived from an EMBL/GenBank/DDBJ whole genome shotgun (WGS) entry which is preliminary data.</text>
</comment>
<keyword evidence="4" id="KW-0472">Membrane</keyword>
<proteinExistence type="inferred from homology"/>
<dbReference type="Gene3D" id="3.40.630.190">
    <property type="entry name" value="LCP protein"/>
    <property type="match status" value="1"/>
</dbReference>
<keyword evidence="3" id="KW-0735">Signal-anchor</keyword>
<dbReference type="Pfam" id="PF03816">
    <property type="entry name" value="LytR_cpsA_psr"/>
    <property type="match status" value="1"/>
</dbReference>
<sequence length="304" mass="33839">MKKKILMSFLSLIGIVIIAGGAYAYYIYNSAKAAADKMHETVKSTSITTTASSQNGQPISILLLGVDQRKNDPGRSDTIIVMTLNPKKGTTQMISIPRDTRALIAGRGTMDKINAAYAYGGTEMALETVENFTGMQMDYYVRVNMKALKELVDAVGGITVNNTIDWYDEGYYKKGYHYKKGEIHLNGAQALGYVRMRHLDPEGDFGRNKRQRKVIEALIQKATSITSVTKFTSILNTLGDNVKTNMTFNDMLTIEKNYRNAANKITQYEVKGTNTTINGVYYLSVSDAEKEKVAQMLRQNLSNN</sequence>
<keyword evidence="7" id="KW-1185">Reference proteome</keyword>
<name>A0A5J4JAI4_9BACI</name>
<evidence type="ECO:0000259" key="5">
    <source>
        <dbReference type="Pfam" id="PF03816"/>
    </source>
</evidence>
<reference evidence="6 7" key="1">
    <citation type="submission" date="2019-09" db="EMBL/GenBank/DDBJ databases">
        <title>Draft genome sequence of Bacillus sp. JC-7.</title>
        <authorList>
            <person name="Tanaka N."/>
            <person name="Shiwa Y."/>
            <person name="Fujita N."/>
            <person name="Tanasupawat S."/>
        </authorList>
    </citation>
    <scope>NUCLEOTIDE SEQUENCE [LARGE SCALE GENOMIC DNA]</scope>
    <source>
        <strain evidence="6 7">JC-7</strain>
    </source>
</reference>
<dbReference type="PANTHER" id="PTHR33392:SF6">
    <property type="entry name" value="POLYISOPRENYL-TEICHOIC ACID--PEPTIDOGLYCAN TEICHOIC ACID TRANSFERASE TAGU"/>
    <property type="match status" value="1"/>
</dbReference>
<keyword evidence="4" id="KW-1133">Transmembrane helix</keyword>
<dbReference type="NCBIfam" id="TIGR00350">
    <property type="entry name" value="lytR_cpsA_psr"/>
    <property type="match status" value="1"/>
</dbReference>
<dbReference type="RefSeq" id="WP_151681177.1">
    <property type="nucleotide sequence ID" value="NZ_BKZQ01000001.1"/>
</dbReference>